<evidence type="ECO:0000313" key="5">
    <source>
        <dbReference type="EMBL" id="MBL6080407.1"/>
    </source>
</evidence>
<dbReference type="SMART" id="SM01134">
    <property type="entry name" value="DeoRC"/>
    <property type="match status" value="1"/>
</dbReference>
<comment type="caution">
    <text evidence="5">The sequence shown here is derived from an EMBL/GenBank/DDBJ whole genome shotgun (WGS) entry which is preliminary data.</text>
</comment>
<evidence type="ECO:0000256" key="3">
    <source>
        <dbReference type="ARBA" id="ARBA00023163"/>
    </source>
</evidence>
<dbReference type="EMBL" id="JAETWB010000013">
    <property type="protein sequence ID" value="MBL6080407.1"/>
    <property type="molecule type" value="Genomic_DNA"/>
</dbReference>
<reference evidence="5 6" key="1">
    <citation type="submission" date="2021-01" db="EMBL/GenBank/DDBJ databases">
        <title>Belnapia mucosa sp. nov. and Belnapia arida sp. nov., isolated from the Tabernas Desert (Almeria, Spain).</title>
        <authorList>
            <person name="Molina-Menor E."/>
            <person name="Vidal-Verdu A."/>
            <person name="Calonge A."/>
            <person name="Satari L."/>
            <person name="Pereto J."/>
            <person name="Porcar M."/>
        </authorList>
    </citation>
    <scope>NUCLEOTIDE SEQUENCE [LARGE SCALE GENOMIC DNA]</scope>
    <source>
        <strain evidence="5 6">T18</strain>
    </source>
</reference>
<dbReference type="Gene3D" id="3.40.50.1360">
    <property type="match status" value="1"/>
</dbReference>
<keyword evidence="2" id="KW-0805">Transcription regulation</keyword>
<keyword evidence="3" id="KW-0804">Transcription</keyword>
<keyword evidence="6" id="KW-1185">Reference proteome</keyword>
<dbReference type="InterPro" id="IPR036390">
    <property type="entry name" value="WH_DNA-bd_sf"/>
</dbReference>
<keyword evidence="1" id="KW-0678">Repressor</keyword>
<evidence type="ECO:0000256" key="2">
    <source>
        <dbReference type="ARBA" id="ARBA00023015"/>
    </source>
</evidence>
<evidence type="ECO:0000256" key="1">
    <source>
        <dbReference type="ARBA" id="ARBA00022491"/>
    </source>
</evidence>
<dbReference type="PROSITE" id="PS51000">
    <property type="entry name" value="HTH_DEOR_2"/>
    <property type="match status" value="1"/>
</dbReference>
<feature type="domain" description="HTH deoR-type" evidence="4">
    <location>
        <begin position="4"/>
        <end position="59"/>
    </location>
</feature>
<dbReference type="InterPro" id="IPR036388">
    <property type="entry name" value="WH-like_DNA-bd_sf"/>
</dbReference>
<dbReference type="Gene3D" id="1.10.10.10">
    <property type="entry name" value="Winged helix-like DNA-binding domain superfamily/Winged helix DNA-binding domain"/>
    <property type="match status" value="1"/>
</dbReference>
<dbReference type="PRINTS" id="PR00037">
    <property type="entry name" value="HTHLACR"/>
</dbReference>
<evidence type="ECO:0000259" key="4">
    <source>
        <dbReference type="PROSITE" id="PS51000"/>
    </source>
</evidence>
<evidence type="ECO:0000313" key="6">
    <source>
        <dbReference type="Proteomes" id="UP000660885"/>
    </source>
</evidence>
<proteinExistence type="predicted"/>
<dbReference type="PANTHER" id="PTHR30363">
    <property type="entry name" value="HTH-TYPE TRANSCRIPTIONAL REGULATOR SRLR-RELATED"/>
    <property type="match status" value="1"/>
</dbReference>
<dbReference type="SUPFAM" id="SSF46785">
    <property type="entry name" value="Winged helix' DNA-binding domain"/>
    <property type="match status" value="1"/>
</dbReference>
<dbReference type="SMART" id="SM00420">
    <property type="entry name" value="HTH_DEOR"/>
    <property type="match status" value="1"/>
</dbReference>
<dbReference type="InterPro" id="IPR037171">
    <property type="entry name" value="NagB/RpiA_transferase-like"/>
</dbReference>
<dbReference type="PANTHER" id="PTHR30363:SF4">
    <property type="entry name" value="GLYCEROL-3-PHOSPHATE REGULON REPRESSOR"/>
    <property type="match status" value="1"/>
</dbReference>
<name>A0ABS1U9M7_9PROT</name>
<dbReference type="SUPFAM" id="SSF100950">
    <property type="entry name" value="NagB/RpiA/CoA transferase-like"/>
    <property type="match status" value="1"/>
</dbReference>
<dbReference type="InterPro" id="IPR014036">
    <property type="entry name" value="DeoR-like_C"/>
</dbReference>
<dbReference type="Proteomes" id="UP000660885">
    <property type="component" value="Unassembled WGS sequence"/>
</dbReference>
<dbReference type="RefSeq" id="WP_202833638.1">
    <property type="nucleotide sequence ID" value="NZ_JAETWB010000013.1"/>
</dbReference>
<protein>
    <submittedName>
        <fullName evidence="5">DeoR/GlpR transcriptional regulator</fullName>
    </submittedName>
</protein>
<dbReference type="InterPro" id="IPR050313">
    <property type="entry name" value="Carb_Metab_HTH_regulators"/>
</dbReference>
<sequence length="253" mass="26066">MGADSRHAGILDALRRRGGYAGIEELASGLAVTPQTIRRDLSELAGKGLLRRHHGGASLPSSIANTDYAVRHVENSAAKHRIARAAAALIPDGSSLFLTLGTTVEATAEALAATHRDLLVVTNSSAAARILGATPGMKVHLLGGAWQARNGGLTGATAAELAGRWRCDTLVTGVGAIGEDGWLLDYHEDEVAVARAMLAGAGRLLIVADGAKFRRAAPCRVTRPGRGALLVTEDVPAATQKALRAAGVEIIAA</sequence>
<gene>
    <name evidence="5" type="ORF">JMJ56_20530</name>
</gene>
<dbReference type="InterPro" id="IPR001034">
    <property type="entry name" value="DeoR_HTH"/>
</dbReference>
<dbReference type="Pfam" id="PF00455">
    <property type="entry name" value="DeoRC"/>
    <property type="match status" value="1"/>
</dbReference>
<accession>A0ABS1U9M7</accession>
<organism evidence="5 6">
    <name type="scientific">Belnapia arida</name>
    <dbReference type="NCBI Taxonomy" id="2804533"/>
    <lineage>
        <taxon>Bacteria</taxon>
        <taxon>Pseudomonadati</taxon>
        <taxon>Pseudomonadota</taxon>
        <taxon>Alphaproteobacteria</taxon>
        <taxon>Acetobacterales</taxon>
        <taxon>Roseomonadaceae</taxon>
        <taxon>Belnapia</taxon>
    </lineage>
</organism>
<dbReference type="Pfam" id="PF08220">
    <property type="entry name" value="HTH_DeoR"/>
    <property type="match status" value="1"/>
</dbReference>